<evidence type="ECO:0000256" key="2">
    <source>
        <dbReference type="SAM" id="SignalP"/>
    </source>
</evidence>
<keyword evidence="1" id="KW-0812">Transmembrane</keyword>
<evidence type="ECO:0000313" key="3">
    <source>
        <dbReference type="EMBL" id="PUA80215.1"/>
    </source>
</evidence>
<proteinExistence type="predicted"/>
<evidence type="ECO:0000256" key="1">
    <source>
        <dbReference type="SAM" id="Phobius"/>
    </source>
</evidence>
<name>A0A2R7YV19_9ACTN</name>
<keyword evidence="1" id="KW-1133">Transmembrane helix</keyword>
<accession>A0A2R7YV19</accession>
<dbReference type="Proteomes" id="UP000244867">
    <property type="component" value="Unassembled WGS sequence"/>
</dbReference>
<feature type="chain" id="PRO_5039465089" description="CopC domain-containing protein" evidence="2">
    <location>
        <begin position="22"/>
        <end position="206"/>
    </location>
</feature>
<keyword evidence="2" id="KW-0732">Signal</keyword>
<dbReference type="OrthoDB" id="9937493at2"/>
<reference evidence="3 4" key="1">
    <citation type="submission" date="2018-03" db="EMBL/GenBank/DDBJ databases">
        <authorList>
            <person name="Keele B.F."/>
        </authorList>
    </citation>
    <scope>NUCLEOTIDE SEQUENCE [LARGE SCALE GENOMIC DNA]</scope>
    <source>
        <strain evidence="3 4">IB-3</strain>
    </source>
</reference>
<organism evidence="3 4">
    <name type="scientific">Nocardioides currus</name>
    <dbReference type="NCBI Taxonomy" id="2133958"/>
    <lineage>
        <taxon>Bacteria</taxon>
        <taxon>Bacillati</taxon>
        <taxon>Actinomycetota</taxon>
        <taxon>Actinomycetes</taxon>
        <taxon>Propionibacteriales</taxon>
        <taxon>Nocardioidaceae</taxon>
        <taxon>Nocardioides</taxon>
    </lineage>
</organism>
<protein>
    <recommendedName>
        <fullName evidence="5">CopC domain-containing protein</fullName>
    </recommendedName>
</protein>
<keyword evidence="4" id="KW-1185">Reference proteome</keyword>
<feature type="transmembrane region" description="Helical" evidence="1">
    <location>
        <begin position="156"/>
        <end position="173"/>
    </location>
</feature>
<evidence type="ECO:0008006" key="5">
    <source>
        <dbReference type="Google" id="ProtNLM"/>
    </source>
</evidence>
<dbReference type="AlphaFoldDB" id="A0A2R7YV19"/>
<comment type="caution">
    <text evidence="3">The sequence shown here is derived from an EMBL/GenBank/DDBJ whole genome shotgun (WGS) entry which is preliminary data.</text>
</comment>
<sequence length="206" mass="21817">MRRLLAVLAALFVIAAPVVGAGPAVAHGGAFDMKYVDGSNILLLTFNTHAPVSGLDIEHDLRLYDLVGAPIPFDEVAFEVDTRANTNQLTLNKDGVLHEDTAPMLPTNESKLTFAYPAPGSYSLDVTFREGGRDISHGVFALDVAPGSQGASGFPWIRLGLAFLLGLFVASLLRRRAPVVVTEPVVEEAVEEAQPESVGVGARTAP</sequence>
<evidence type="ECO:0000313" key="4">
    <source>
        <dbReference type="Proteomes" id="UP000244867"/>
    </source>
</evidence>
<dbReference type="EMBL" id="PYXZ01000006">
    <property type="protein sequence ID" value="PUA80215.1"/>
    <property type="molecule type" value="Genomic_DNA"/>
</dbReference>
<gene>
    <name evidence="3" type="ORF">C7S10_13735</name>
</gene>
<feature type="signal peptide" evidence="2">
    <location>
        <begin position="1"/>
        <end position="21"/>
    </location>
</feature>
<dbReference type="RefSeq" id="WP_108345022.1">
    <property type="nucleotide sequence ID" value="NZ_PYXZ01000006.1"/>
</dbReference>
<keyword evidence="1" id="KW-0472">Membrane</keyword>